<feature type="compositionally biased region" description="Low complexity" evidence="1">
    <location>
        <begin position="689"/>
        <end position="700"/>
    </location>
</feature>
<feature type="chain" id="PRO_5038773616" description="Ig-like domain (Group 3)" evidence="3">
    <location>
        <begin position="36"/>
        <end position="700"/>
    </location>
</feature>
<dbReference type="OrthoDB" id="4084507at2"/>
<dbReference type="Gene3D" id="2.60.40.10">
    <property type="entry name" value="Immunoglobulins"/>
    <property type="match status" value="1"/>
</dbReference>
<evidence type="ECO:0008006" key="6">
    <source>
        <dbReference type="Google" id="ProtNLM"/>
    </source>
</evidence>
<evidence type="ECO:0000256" key="2">
    <source>
        <dbReference type="SAM" id="Phobius"/>
    </source>
</evidence>
<evidence type="ECO:0000256" key="3">
    <source>
        <dbReference type="SAM" id="SignalP"/>
    </source>
</evidence>
<organism evidence="4 5">
    <name type="scientific">Microlunatus flavus</name>
    <dbReference type="NCBI Taxonomy" id="1036181"/>
    <lineage>
        <taxon>Bacteria</taxon>
        <taxon>Bacillati</taxon>
        <taxon>Actinomycetota</taxon>
        <taxon>Actinomycetes</taxon>
        <taxon>Propionibacteriales</taxon>
        <taxon>Propionibacteriaceae</taxon>
        <taxon>Microlunatus</taxon>
    </lineage>
</organism>
<evidence type="ECO:0000313" key="5">
    <source>
        <dbReference type="Proteomes" id="UP000198504"/>
    </source>
</evidence>
<dbReference type="GO" id="GO:0005975">
    <property type="term" value="P:carbohydrate metabolic process"/>
    <property type="evidence" value="ECO:0007669"/>
    <property type="project" value="UniProtKB-ARBA"/>
</dbReference>
<dbReference type="Proteomes" id="UP000198504">
    <property type="component" value="Unassembled WGS sequence"/>
</dbReference>
<dbReference type="InterPro" id="IPR013783">
    <property type="entry name" value="Ig-like_fold"/>
</dbReference>
<accession>A0A1H9MWP2</accession>
<keyword evidence="3" id="KW-0732">Signal</keyword>
<protein>
    <recommendedName>
        <fullName evidence="6">Ig-like domain (Group 3)</fullName>
    </recommendedName>
</protein>
<keyword evidence="2" id="KW-0472">Membrane</keyword>
<evidence type="ECO:0000313" key="4">
    <source>
        <dbReference type="EMBL" id="SER27825.1"/>
    </source>
</evidence>
<dbReference type="RefSeq" id="WP_139210052.1">
    <property type="nucleotide sequence ID" value="NZ_FOFA01000011.1"/>
</dbReference>
<proteinExistence type="predicted"/>
<keyword evidence="2" id="KW-1133">Transmembrane helix</keyword>
<dbReference type="EMBL" id="FOFA01000011">
    <property type="protein sequence ID" value="SER27825.1"/>
    <property type="molecule type" value="Genomic_DNA"/>
</dbReference>
<reference evidence="5" key="1">
    <citation type="submission" date="2016-10" db="EMBL/GenBank/DDBJ databases">
        <authorList>
            <person name="Varghese N."/>
            <person name="Submissions S."/>
        </authorList>
    </citation>
    <scope>NUCLEOTIDE SEQUENCE [LARGE SCALE GENOMIC DNA]</scope>
    <source>
        <strain evidence="5">CGMCC 4.6856</strain>
    </source>
</reference>
<name>A0A1H9MWP2_9ACTN</name>
<feature type="region of interest" description="Disordered" evidence="1">
    <location>
        <begin position="672"/>
        <end position="700"/>
    </location>
</feature>
<evidence type="ECO:0000256" key="1">
    <source>
        <dbReference type="SAM" id="MobiDB-lite"/>
    </source>
</evidence>
<dbReference type="STRING" id="1036181.SAMN05421756_111103"/>
<feature type="region of interest" description="Disordered" evidence="1">
    <location>
        <begin position="67"/>
        <end position="92"/>
    </location>
</feature>
<sequence>MLGIGISATRSWAAALLFSALVAAFMILPAPAAEAHRDGCHRWHSCPSDTGSYVCGDLGYYSECPGGKPSKDDSTSATPETDYEPPDYEAPNTPHLARSLTGAGGRVTVKVRAEKRSTIRVRTETGKQVAKITASGKQQKIRFKAKTGHRTYTVTATDKAGNESLEATTTVNVDATAPRLSRVIATAGTDVTGASSLSFTSDPGATWTLTGAGRKSVRGTVTEPTTTLALWLPNGTYKPSLTVRDKIGNTRGTTMTMRVRVPRPLLRATRTSASTERRLAYALTGTPRSTGKLILKHLDAVPFSIDDHGSASIALDAVDGTYGPGRAVLTDFAGRTTTAALPEVVVDTTAPTLDLTVDPAQAKTGTLSLQVAAELGSTVRLTAPLKDIGGDDERLAEMFTATAVPTRLIRRPAAGSYTVVATAADAVGNTTTRQVDVDIVIPATPTETALGIAILLWFAAIPVAAAILIWHFRGRIGAWRARQAEAARRRKAQRAARAAEAAYRRQLAAHTHALGIHRAALADWERHRRRLNDLISKASTFQPTNDTEGLLQLKRSETCYGTFSAVMVEQRTRQGGTTLEDAAAGQAVITSHRVVFVADKKREWTFTKLDRVVQDGPLTLLSVSNRKQPSGLRPTPGSLDDFRLRLDLALADRLGDRQDIISRRLRALHLHDQQKPVAPTPPIPPTAPPATTGTPTTTLR</sequence>
<keyword evidence="5" id="KW-1185">Reference proteome</keyword>
<feature type="signal peptide" evidence="3">
    <location>
        <begin position="1"/>
        <end position="35"/>
    </location>
</feature>
<keyword evidence="2" id="KW-0812">Transmembrane</keyword>
<feature type="compositionally biased region" description="Pro residues" evidence="1">
    <location>
        <begin position="678"/>
        <end position="688"/>
    </location>
</feature>
<dbReference type="AlphaFoldDB" id="A0A1H9MWP2"/>
<feature type="transmembrane region" description="Helical" evidence="2">
    <location>
        <begin position="449"/>
        <end position="472"/>
    </location>
</feature>
<gene>
    <name evidence="4" type="ORF">SAMN05421756_111103</name>
</gene>